<feature type="compositionally biased region" description="Low complexity" evidence="1">
    <location>
        <begin position="69"/>
        <end position="86"/>
    </location>
</feature>
<accession>A0A383VV70</accession>
<feature type="compositionally biased region" description="Polar residues" evidence="1">
    <location>
        <begin position="97"/>
        <end position="115"/>
    </location>
</feature>
<organism evidence="2 3">
    <name type="scientific">Tetradesmus obliquus</name>
    <name type="common">Green alga</name>
    <name type="synonym">Acutodesmus obliquus</name>
    <dbReference type="NCBI Taxonomy" id="3088"/>
    <lineage>
        <taxon>Eukaryota</taxon>
        <taxon>Viridiplantae</taxon>
        <taxon>Chlorophyta</taxon>
        <taxon>core chlorophytes</taxon>
        <taxon>Chlorophyceae</taxon>
        <taxon>CS clade</taxon>
        <taxon>Sphaeropleales</taxon>
        <taxon>Scenedesmaceae</taxon>
        <taxon>Tetradesmus</taxon>
    </lineage>
</organism>
<dbReference type="EMBL" id="FNXT01000926">
    <property type="protein sequence ID" value="SZX69388.1"/>
    <property type="molecule type" value="Genomic_DNA"/>
</dbReference>
<evidence type="ECO:0000256" key="1">
    <source>
        <dbReference type="SAM" id="MobiDB-lite"/>
    </source>
</evidence>
<feature type="region of interest" description="Disordered" evidence="1">
    <location>
        <begin position="261"/>
        <end position="286"/>
    </location>
</feature>
<dbReference type="AlphaFoldDB" id="A0A383VV70"/>
<name>A0A383VV70_TETOB</name>
<proteinExistence type="predicted"/>
<feature type="region of interest" description="Disordered" evidence="1">
    <location>
        <begin position="59"/>
        <end position="153"/>
    </location>
</feature>
<evidence type="ECO:0000313" key="2">
    <source>
        <dbReference type="EMBL" id="SZX69388.1"/>
    </source>
</evidence>
<feature type="region of interest" description="Disordered" evidence="1">
    <location>
        <begin position="300"/>
        <end position="329"/>
    </location>
</feature>
<feature type="compositionally biased region" description="Basic and acidic residues" evidence="1">
    <location>
        <begin position="116"/>
        <end position="127"/>
    </location>
</feature>
<keyword evidence="3" id="KW-1185">Reference proteome</keyword>
<gene>
    <name evidence="2" type="ORF">BQ4739_LOCUS9671</name>
</gene>
<feature type="compositionally biased region" description="Low complexity" evidence="1">
    <location>
        <begin position="199"/>
        <end position="209"/>
    </location>
</feature>
<reference evidence="2 3" key="1">
    <citation type="submission" date="2016-10" db="EMBL/GenBank/DDBJ databases">
        <authorList>
            <person name="Cai Z."/>
        </authorList>
    </citation>
    <scope>NUCLEOTIDE SEQUENCE [LARGE SCALE GENOMIC DNA]</scope>
</reference>
<feature type="region of interest" description="Disordered" evidence="1">
    <location>
        <begin position="184"/>
        <end position="209"/>
    </location>
</feature>
<protein>
    <submittedName>
        <fullName evidence="2">Uncharacterized protein</fullName>
    </submittedName>
</protein>
<feature type="compositionally biased region" description="Low complexity" evidence="1">
    <location>
        <begin position="136"/>
        <end position="145"/>
    </location>
</feature>
<evidence type="ECO:0000313" key="3">
    <source>
        <dbReference type="Proteomes" id="UP000256970"/>
    </source>
</evidence>
<feature type="compositionally biased region" description="Basic and acidic residues" evidence="1">
    <location>
        <begin position="263"/>
        <end position="272"/>
    </location>
</feature>
<sequence>MSATGQGTTAAAAPAAFQDAAGVHSSNVTASDWGAATSAAECLQDDDGDVVTRTLSDLNTGSFTRKQHQQQAQQQHGAQHSSSQASSRHRASVQAGRGSSQLAPWNPNSNTSTLEGHQRRSSHEGRGRKSSKKKAQSQQQRQLQQVPLGQSLREKWQDRWDRRVEAQAAAKARAAALAEQQAQLEAAAAEKEEDEQLPTGASTAAARRSSYGGCGGEQLQLQLQAVDPWVRGLAAWAQECPELIQLQLLDTFQVPEAYQLPDSHWKDKHPPAGREGAQKSAAQPEEAIAAACRNSTQQTQKIPAALPASTDGAKSLPEQGQQQKDEQQDLKPLEKPVDFVAELAQAVAAVQGLVDASAAAACCCLSVPIVDTQAVLQEGWRVVQEVDCELDSYEKFTKWVPKRAQNVSLQAVLQLLQVPAQHALHEHCNVCEGGEAVAA</sequence>
<dbReference type="Proteomes" id="UP000256970">
    <property type="component" value="Unassembled WGS sequence"/>
</dbReference>